<dbReference type="InterPro" id="IPR036188">
    <property type="entry name" value="FAD/NAD-bd_sf"/>
</dbReference>
<dbReference type="EMBL" id="CP046620">
    <property type="protein sequence ID" value="QHQ37429.1"/>
    <property type="molecule type" value="Genomic_DNA"/>
</dbReference>
<dbReference type="GO" id="GO:0005737">
    <property type="term" value="C:cytoplasm"/>
    <property type="evidence" value="ECO:0007669"/>
    <property type="project" value="TreeGrafter"/>
</dbReference>
<dbReference type="Proteomes" id="UP000464495">
    <property type="component" value="Chromosome"/>
</dbReference>
<dbReference type="SUPFAM" id="SSF54373">
    <property type="entry name" value="FAD-linked reductases, C-terminal domain"/>
    <property type="match status" value="1"/>
</dbReference>
<feature type="domain" description="FAD dependent oxidoreductase" evidence="3">
    <location>
        <begin position="5"/>
        <end position="397"/>
    </location>
</feature>
<accession>A0A6P1T7Y8</accession>
<dbReference type="KEGG" id="amaq:GO499_13885"/>
<dbReference type="GO" id="GO:0008718">
    <property type="term" value="F:D-amino-acid dehydrogenase activity"/>
    <property type="evidence" value="ECO:0007669"/>
    <property type="project" value="TreeGrafter"/>
</dbReference>
<gene>
    <name evidence="4" type="ORF">GO499_13885</name>
</gene>
<dbReference type="PANTHER" id="PTHR13847:SF280">
    <property type="entry name" value="D-AMINO ACID DEHYDROGENASE"/>
    <property type="match status" value="1"/>
</dbReference>
<dbReference type="AlphaFoldDB" id="A0A6P1T7Y8"/>
<keyword evidence="5" id="KW-1185">Reference proteome</keyword>
<dbReference type="NCBIfam" id="NF009074">
    <property type="entry name" value="PRK12409.1"/>
    <property type="match status" value="1"/>
</dbReference>
<evidence type="ECO:0000313" key="4">
    <source>
        <dbReference type="EMBL" id="QHQ37429.1"/>
    </source>
</evidence>
<sequence>MSKSIAVIGAGITGVTSAYQLVLQGFDVTVIDQNRYPAMETSYANGGQLSASNAEVWNSWRSVIKGIRWMLRPDAPLSISPRPSWHKYSWMAEFLSHIPNHDKNTIETARLAILSRDAMAEIAAVENIDYNRLDKGILHIYQSEEDLQAARHVNTLLEQAGLERSEVAPDEMRAIEPTLTGEYVGGFYTPSDSTGDIHRFCTGLAEVCKAKGVTFRMSTTIDSLAHQGDGIRVTSEDGEALHFDAVVICAGIKSREFAQQLGERINVYPVKGYSITVNLTDAQSRANAPNVSLLDDKAKIVSSRLGENRFRIAGTAELSGPNRDIRDYRIRPLIKWCEHHFPAISTEEVVPWAGLRPMVPSMMPRYGKGRTPAVYFNTGHGHLGWTLSAATSKLLAAEMAQDYRAVA</sequence>
<dbReference type="GO" id="GO:0055130">
    <property type="term" value="P:D-alanine catabolic process"/>
    <property type="evidence" value="ECO:0007669"/>
    <property type="project" value="TreeGrafter"/>
</dbReference>
<comment type="similarity">
    <text evidence="1">Belongs to the DadA oxidoreductase family.</text>
</comment>
<dbReference type="Pfam" id="PF01266">
    <property type="entry name" value="DAO"/>
    <property type="match status" value="1"/>
</dbReference>
<reference evidence="4 5" key="1">
    <citation type="submission" date="2019-12" db="EMBL/GenBank/DDBJ databases">
        <title>Complete genome sequence of Algicella marina strain 9Alg 56(T) isolated from the red alga Tichocarpus crinitus.</title>
        <authorList>
            <person name="Kim S.-G."/>
            <person name="Nedashkovskaya O.I."/>
        </authorList>
    </citation>
    <scope>NUCLEOTIDE SEQUENCE [LARGE SCALE GENOMIC DNA]</scope>
    <source>
        <strain evidence="4 5">9Alg 56</strain>
    </source>
</reference>
<organism evidence="4 5">
    <name type="scientific">Algicella marina</name>
    <dbReference type="NCBI Taxonomy" id="2683284"/>
    <lineage>
        <taxon>Bacteria</taxon>
        <taxon>Pseudomonadati</taxon>
        <taxon>Pseudomonadota</taxon>
        <taxon>Alphaproteobacteria</taxon>
        <taxon>Rhodobacterales</taxon>
        <taxon>Paracoccaceae</taxon>
        <taxon>Algicella</taxon>
    </lineage>
</organism>
<keyword evidence="2" id="KW-0560">Oxidoreductase</keyword>
<dbReference type="PANTHER" id="PTHR13847">
    <property type="entry name" value="SARCOSINE DEHYDROGENASE-RELATED"/>
    <property type="match status" value="1"/>
</dbReference>
<evidence type="ECO:0000256" key="2">
    <source>
        <dbReference type="ARBA" id="ARBA00023002"/>
    </source>
</evidence>
<evidence type="ECO:0000259" key="3">
    <source>
        <dbReference type="Pfam" id="PF01266"/>
    </source>
</evidence>
<dbReference type="SUPFAM" id="SSF51905">
    <property type="entry name" value="FAD/NAD(P)-binding domain"/>
    <property type="match status" value="1"/>
</dbReference>
<proteinExistence type="inferred from homology"/>
<dbReference type="GO" id="GO:0005886">
    <property type="term" value="C:plasma membrane"/>
    <property type="evidence" value="ECO:0007669"/>
    <property type="project" value="TreeGrafter"/>
</dbReference>
<name>A0A6P1T7Y8_9RHOB</name>
<dbReference type="Gene3D" id="3.50.50.60">
    <property type="entry name" value="FAD/NAD(P)-binding domain"/>
    <property type="match status" value="2"/>
</dbReference>
<protein>
    <submittedName>
        <fullName evidence="4">D-amino acid dehydrogenase</fullName>
    </submittedName>
</protein>
<evidence type="ECO:0000256" key="1">
    <source>
        <dbReference type="ARBA" id="ARBA00009410"/>
    </source>
</evidence>
<dbReference type="InterPro" id="IPR006076">
    <property type="entry name" value="FAD-dep_OxRdtase"/>
</dbReference>
<dbReference type="Gene3D" id="3.30.9.10">
    <property type="entry name" value="D-Amino Acid Oxidase, subunit A, domain 2"/>
    <property type="match status" value="1"/>
</dbReference>
<evidence type="ECO:0000313" key="5">
    <source>
        <dbReference type="Proteomes" id="UP000464495"/>
    </source>
</evidence>